<organism evidence="2 3">
    <name type="scientific">Stenomitos frigidus ULC18</name>
    <dbReference type="NCBI Taxonomy" id="2107698"/>
    <lineage>
        <taxon>Bacteria</taxon>
        <taxon>Bacillati</taxon>
        <taxon>Cyanobacteriota</taxon>
        <taxon>Cyanophyceae</taxon>
        <taxon>Leptolyngbyales</taxon>
        <taxon>Leptolyngbyaceae</taxon>
        <taxon>Stenomitos</taxon>
    </lineage>
</organism>
<dbReference type="OrthoDB" id="486897at2"/>
<dbReference type="PANTHER" id="PTHR36440">
    <property type="entry name" value="PUTATIVE (AFU_ORTHOLOGUE AFUA_8G07350)-RELATED"/>
    <property type="match status" value="1"/>
</dbReference>
<dbReference type="InterPro" id="IPR011051">
    <property type="entry name" value="RmlC_Cupin_sf"/>
</dbReference>
<dbReference type="Gene3D" id="2.60.120.10">
    <property type="entry name" value="Jelly Rolls"/>
    <property type="match status" value="1"/>
</dbReference>
<gene>
    <name evidence="2" type="ORF">C7B82_29900</name>
</gene>
<protein>
    <recommendedName>
        <fullName evidence="1">Cupin type-2 domain-containing protein</fullName>
    </recommendedName>
</protein>
<name>A0A2T1DTA4_9CYAN</name>
<reference evidence="3" key="1">
    <citation type="submission" date="2018-02" db="EMBL/GenBank/DDBJ databases">
        <authorList>
            <person name="Moore K."/>
            <person name="Momper L."/>
        </authorList>
    </citation>
    <scope>NUCLEOTIDE SEQUENCE [LARGE SCALE GENOMIC DNA]</scope>
    <source>
        <strain evidence="3">ULC18</strain>
    </source>
</reference>
<dbReference type="SUPFAM" id="SSF51182">
    <property type="entry name" value="RmlC-like cupins"/>
    <property type="match status" value="1"/>
</dbReference>
<evidence type="ECO:0000259" key="1">
    <source>
        <dbReference type="Pfam" id="PF07883"/>
    </source>
</evidence>
<evidence type="ECO:0000313" key="3">
    <source>
        <dbReference type="Proteomes" id="UP000239576"/>
    </source>
</evidence>
<dbReference type="InterPro" id="IPR013096">
    <property type="entry name" value="Cupin_2"/>
</dbReference>
<dbReference type="PANTHER" id="PTHR36440:SF1">
    <property type="entry name" value="PUTATIVE (AFU_ORTHOLOGUE AFUA_8G07350)-RELATED"/>
    <property type="match status" value="1"/>
</dbReference>
<accession>A0A2T1DTA4</accession>
<dbReference type="Proteomes" id="UP000239576">
    <property type="component" value="Unassembled WGS sequence"/>
</dbReference>
<evidence type="ECO:0000313" key="2">
    <source>
        <dbReference type="EMBL" id="PSB23746.1"/>
    </source>
</evidence>
<reference evidence="2 3" key="2">
    <citation type="submission" date="2018-03" db="EMBL/GenBank/DDBJ databases">
        <title>The ancient ancestry and fast evolution of plastids.</title>
        <authorList>
            <person name="Moore K.R."/>
            <person name="Magnabosco C."/>
            <person name="Momper L."/>
            <person name="Gold D.A."/>
            <person name="Bosak T."/>
            <person name="Fournier G.P."/>
        </authorList>
    </citation>
    <scope>NUCLEOTIDE SEQUENCE [LARGE SCALE GENOMIC DNA]</scope>
    <source>
        <strain evidence="2 3">ULC18</strain>
    </source>
</reference>
<comment type="caution">
    <text evidence="2">The sequence shown here is derived from an EMBL/GenBank/DDBJ whole genome shotgun (WGS) entry which is preliminary data.</text>
</comment>
<proteinExistence type="predicted"/>
<dbReference type="InterPro" id="IPR014710">
    <property type="entry name" value="RmlC-like_jellyroll"/>
</dbReference>
<dbReference type="RefSeq" id="WP_106260883.1">
    <property type="nucleotide sequence ID" value="NZ_CAWNSW010000143.1"/>
</dbReference>
<feature type="domain" description="Cupin type-2" evidence="1">
    <location>
        <begin position="51"/>
        <end position="106"/>
    </location>
</feature>
<dbReference type="EMBL" id="PVWK01000159">
    <property type="protein sequence ID" value="PSB23746.1"/>
    <property type="molecule type" value="Genomic_DNA"/>
</dbReference>
<keyword evidence="3" id="KW-1185">Reference proteome</keyword>
<dbReference type="InterPro" id="IPR053146">
    <property type="entry name" value="QDO-like"/>
</dbReference>
<dbReference type="AlphaFoldDB" id="A0A2T1DTA4"/>
<sequence>MKATSRSATIFQPNQGKTLFLLGNTVTYKFDDQVQGTKLYEFVGTATSELPPLHTHPWDEWFYFLDGEVAFQVGRRLVQAIPGSVVHLPAGVAHTFHIKSSQAKFLVGVSSVAAEQYLKDLAAAAQKRELSSSELIAISQRHGIQFVN</sequence>
<dbReference type="Pfam" id="PF07883">
    <property type="entry name" value="Cupin_2"/>
    <property type="match status" value="1"/>
</dbReference>